<dbReference type="AlphaFoldDB" id="A7NNE4"/>
<protein>
    <submittedName>
        <fullName evidence="1">Uncharacterized protein</fullName>
    </submittedName>
</protein>
<organism evidence="1 2">
    <name type="scientific">Roseiflexus castenholzii (strain DSM 13941 / HLO8)</name>
    <dbReference type="NCBI Taxonomy" id="383372"/>
    <lineage>
        <taxon>Bacteria</taxon>
        <taxon>Bacillati</taxon>
        <taxon>Chloroflexota</taxon>
        <taxon>Chloroflexia</taxon>
        <taxon>Chloroflexales</taxon>
        <taxon>Roseiflexineae</taxon>
        <taxon>Roseiflexaceae</taxon>
        <taxon>Roseiflexus</taxon>
    </lineage>
</organism>
<dbReference type="eggNOG" id="ENOG5030SIM">
    <property type="taxonomic scope" value="Bacteria"/>
</dbReference>
<dbReference type="KEGG" id="rca:Rcas_3022"/>
<evidence type="ECO:0000313" key="1">
    <source>
        <dbReference type="EMBL" id="ABU59077.1"/>
    </source>
</evidence>
<dbReference type="STRING" id="383372.Rcas_3022"/>
<evidence type="ECO:0000313" key="2">
    <source>
        <dbReference type="Proteomes" id="UP000000263"/>
    </source>
</evidence>
<keyword evidence="2" id="KW-1185">Reference proteome</keyword>
<accession>A7NNE4</accession>
<reference evidence="1 2" key="1">
    <citation type="submission" date="2007-08" db="EMBL/GenBank/DDBJ databases">
        <title>Complete sequence of Roseiflexus castenholzii DSM 13941.</title>
        <authorList>
            <consortium name="US DOE Joint Genome Institute"/>
            <person name="Copeland A."/>
            <person name="Lucas S."/>
            <person name="Lapidus A."/>
            <person name="Barry K."/>
            <person name="Glavina del Rio T."/>
            <person name="Dalin E."/>
            <person name="Tice H."/>
            <person name="Pitluck S."/>
            <person name="Thompson L.S."/>
            <person name="Brettin T."/>
            <person name="Bruce D."/>
            <person name="Detter J.C."/>
            <person name="Han C."/>
            <person name="Tapia R."/>
            <person name="Schmutz J."/>
            <person name="Larimer F."/>
            <person name="Land M."/>
            <person name="Hauser L."/>
            <person name="Kyrpides N."/>
            <person name="Mikhailova N."/>
            <person name="Bryant D.A."/>
            <person name="Hanada S."/>
            <person name="Tsukatani Y."/>
            <person name="Richardson P."/>
        </authorList>
    </citation>
    <scope>NUCLEOTIDE SEQUENCE [LARGE SCALE GENOMIC DNA]</scope>
    <source>
        <strain evidence="2">DSM 13941 / HLO8</strain>
    </source>
</reference>
<sequence>MAGSISIVRHADGVAGELAAALTANRLIYGSGDTYASLITPSSCVIDSATTTALAGDLMLLWQFYHIWNNLYRASLAGEAPRWIARLCEYGLRPEEIQAQRITLTAGLTPRFCRADYIVIGPQRTIAEVQWKSGGLGLFSGIHDVHAAVVPATAGRPGNLAGSFREMIRQCSSDDPVAVNPVRSVWYRGEHYLRRTCDRQGMRYIVFDRREGAQRIIERSSRFMVAEKGELLRIDFLYAQELLPVIAPAMIVRLAQAAADGRLWIETPLNYVYRQKWGMALPFMPDYAHLFDDRLRALFGAVALIRGEKVDLRALADDVPHAIGQQLHAVRTIDNLAGLSTAARRLLVLKCGSGSGAYYSQGRGVLRLNGSRSAAQKTLAFVKERLAQGEPWIVQRYVDATYPVDVCLPWETHTLRPIDAHARFMVYATFDEHGTPTIIGGLGNFSREWKVSGKSARLDEQGRISGAAFNEMRFGQGL</sequence>
<name>A7NNE4_ROSCS</name>
<dbReference type="RefSeq" id="WP_012121501.1">
    <property type="nucleotide sequence ID" value="NC_009767.1"/>
</dbReference>
<dbReference type="Proteomes" id="UP000000263">
    <property type="component" value="Chromosome"/>
</dbReference>
<dbReference type="HOGENOM" id="CLU_574754_0_0_0"/>
<proteinExistence type="predicted"/>
<gene>
    <name evidence="1" type="ordered locus">Rcas_3022</name>
</gene>
<dbReference type="EMBL" id="CP000804">
    <property type="protein sequence ID" value="ABU59077.1"/>
    <property type="molecule type" value="Genomic_DNA"/>
</dbReference>